<sequence>MKIKIFRKELYLNIALNDIDNKKSNEKKTDRYKNRISLLLLFFILFSLLTLVRKINFNEYKLGSKLTTNIVSSKSIEYSENILDDLVRDKIYREAKPVYDKNKEIEDINTAKFVSFLEFITKIDLNNIENADNTVIDQNINKNVIKKYLKDNNLNINSSDVLKLIKGNNNIEYYLNLVKILSLLYENGVTKDYNIQKLFEDNNVSLNEYETNILKSFISPNLSVNAEKTKKSIDDKIELVKNSKAKINKSDVIAKKGDVITKDVYRKLSVLGLVDMKYKASLIFNFVFVLIFSFVIFFYSKKLLEKGVNSNGFYPTLIMFILINILNQILTNDIVILLFLIPFASISIISSMLTKDKNYSIAISLLTNYMLAPNLEWFLAMGLISLIAITNNEKLKNRIDLVKNGFKISVIQAFLALIWGLVYSYDFTDLALIYLFSLLSGFLTGMICLGLAPYFENTFNILTEIKLLELGDYSFPLLKRLLLEAPGTFYHSIMVGALSEQAAQKIGANPTLARVGAYYHDIGKLKRPLYFVENQGGIENLHNKLNPSVSALILTSHPRDGFILAKQYGLPNEILQIIVEHHGTTAVQYFYYKAVEIGEKVSEYDFRYIGPKPSTKEAAIVMLADSVEAAVRANSDKSREGIEETIRYLIKYKMDDNQLINSGLTFTDIEKIVEAFLTVLKAAYHERIKYPKINDK</sequence>
<feature type="transmembrane region" description="Helical" evidence="1">
    <location>
        <begin position="404"/>
        <end position="425"/>
    </location>
</feature>
<dbReference type="Proteomes" id="UP000419017">
    <property type="component" value="Unassembled WGS sequence"/>
</dbReference>
<keyword evidence="1" id="KW-0812">Transmembrane</keyword>
<feature type="transmembrane region" description="Helical" evidence="1">
    <location>
        <begin position="431"/>
        <end position="455"/>
    </location>
</feature>
<gene>
    <name evidence="3" type="ORF">OMES3154_00994</name>
</gene>
<evidence type="ECO:0000259" key="2">
    <source>
        <dbReference type="PROSITE" id="PS51831"/>
    </source>
</evidence>
<keyword evidence="3" id="KW-0378">Hydrolase</keyword>
<dbReference type="Pfam" id="PF07697">
    <property type="entry name" value="7TMR-HDED"/>
    <property type="match status" value="1"/>
</dbReference>
<keyword evidence="4" id="KW-1185">Reference proteome</keyword>
<reference evidence="3 4" key="1">
    <citation type="submission" date="2019-10" db="EMBL/GenBank/DDBJ databases">
        <authorList>
            <person name="Blom J."/>
        </authorList>
    </citation>
    <scope>NUCLEOTIDE SEQUENCE [LARGE SCALE GENOMIC DNA]</scope>
    <source>
        <strain evidence="3 4">ES3154-GLU</strain>
    </source>
</reference>
<feature type="transmembrane region" description="Helical" evidence="1">
    <location>
        <begin position="36"/>
        <end position="52"/>
    </location>
</feature>
<evidence type="ECO:0000313" key="3">
    <source>
        <dbReference type="EMBL" id="VWL85708.1"/>
    </source>
</evidence>
<keyword evidence="1" id="KW-0472">Membrane</keyword>
<dbReference type="EMBL" id="CABWIB010000001">
    <property type="protein sequence ID" value="VWL85708.1"/>
    <property type="molecule type" value="Genomic_DNA"/>
</dbReference>
<feature type="transmembrane region" description="Helical" evidence="1">
    <location>
        <begin position="282"/>
        <end position="300"/>
    </location>
</feature>
<evidence type="ECO:0000313" key="4">
    <source>
        <dbReference type="Proteomes" id="UP000419017"/>
    </source>
</evidence>
<keyword evidence="1" id="KW-1133">Transmembrane helix</keyword>
<dbReference type="GO" id="GO:0016787">
    <property type="term" value="F:hydrolase activity"/>
    <property type="evidence" value="ECO:0007669"/>
    <property type="project" value="UniProtKB-KW"/>
</dbReference>
<protein>
    <submittedName>
        <fullName evidence="3">Metal dependent phosphohydrolase</fullName>
    </submittedName>
</protein>
<proteinExistence type="predicted"/>
<dbReference type="InterPro" id="IPR011624">
    <property type="entry name" value="Metal-dep_PHydrolase_7TM_extra"/>
</dbReference>
<feature type="transmembrane region" description="Helical" evidence="1">
    <location>
        <begin position="374"/>
        <end position="392"/>
    </location>
</feature>
<dbReference type="PROSITE" id="PS51831">
    <property type="entry name" value="HD"/>
    <property type="match status" value="1"/>
</dbReference>
<feature type="transmembrane region" description="Helical" evidence="1">
    <location>
        <begin position="335"/>
        <end position="354"/>
    </location>
</feature>
<accession>A0A6I8MBU5</accession>
<dbReference type="AlphaFoldDB" id="A0A6I8MBU5"/>
<name>A0A6I8MBU5_9FUSO</name>
<dbReference type="InterPro" id="IPR011621">
    <property type="entry name" value="Metal-dep_PHydrolase_7TM_intra"/>
</dbReference>
<dbReference type="Pfam" id="PF07698">
    <property type="entry name" value="7TM-7TMR_HD"/>
    <property type="match status" value="1"/>
</dbReference>
<dbReference type="InterPro" id="IPR006675">
    <property type="entry name" value="HDIG_dom"/>
</dbReference>
<dbReference type="RefSeq" id="WP_156683682.1">
    <property type="nucleotide sequence ID" value="NZ_CABWIB010000001.1"/>
</dbReference>
<feature type="domain" description="HD" evidence="2">
    <location>
        <begin position="488"/>
        <end position="630"/>
    </location>
</feature>
<dbReference type="Gene3D" id="1.10.3210.10">
    <property type="entry name" value="Hypothetical protein af1432"/>
    <property type="match status" value="1"/>
</dbReference>
<dbReference type="InterPro" id="IPR052722">
    <property type="entry name" value="PgpH_phosphodiesterase"/>
</dbReference>
<dbReference type="SUPFAM" id="SSF109604">
    <property type="entry name" value="HD-domain/PDEase-like"/>
    <property type="match status" value="1"/>
</dbReference>
<dbReference type="PANTHER" id="PTHR36442:SF1">
    <property type="entry name" value="CYCLIC-DI-AMP PHOSPHODIESTERASE PGPH"/>
    <property type="match status" value="1"/>
</dbReference>
<dbReference type="InterPro" id="IPR003607">
    <property type="entry name" value="HD/PDEase_dom"/>
</dbReference>
<dbReference type="NCBIfam" id="TIGR00277">
    <property type="entry name" value="HDIG"/>
    <property type="match status" value="1"/>
</dbReference>
<dbReference type="CDD" id="cd00077">
    <property type="entry name" value="HDc"/>
    <property type="match status" value="1"/>
</dbReference>
<evidence type="ECO:0000256" key="1">
    <source>
        <dbReference type="SAM" id="Phobius"/>
    </source>
</evidence>
<dbReference type="Pfam" id="PF01966">
    <property type="entry name" value="HD"/>
    <property type="match status" value="1"/>
</dbReference>
<dbReference type="SMART" id="SM00471">
    <property type="entry name" value="HDc"/>
    <property type="match status" value="1"/>
</dbReference>
<dbReference type="InterPro" id="IPR006674">
    <property type="entry name" value="HD_domain"/>
</dbReference>
<dbReference type="PANTHER" id="PTHR36442">
    <property type="entry name" value="CYCLIC-DI-AMP PHOSPHODIESTERASE PGPH"/>
    <property type="match status" value="1"/>
</dbReference>
<feature type="transmembrane region" description="Helical" evidence="1">
    <location>
        <begin position="312"/>
        <end position="330"/>
    </location>
</feature>
<organism evidence="3 4">
    <name type="scientific">Oceanivirga miroungae</name>
    <dbReference type="NCBI Taxonomy" id="1130046"/>
    <lineage>
        <taxon>Bacteria</taxon>
        <taxon>Fusobacteriati</taxon>
        <taxon>Fusobacteriota</taxon>
        <taxon>Fusobacteriia</taxon>
        <taxon>Fusobacteriales</taxon>
        <taxon>Leptotrichiaceae</taxon>
        <taxon>Oceanivirga</taxon>
    </lineage>
</organism>